<organism evidence="1 2">
    <name type="scientific">Cricetulus griseus</name>
    <name type="common">Chinese hamster</name>
    <name type="synonym">Cricetulus barabensis griseus</name>
    <dbReference type="NCBI Taxonomy" id="10029"/>
    <lineage>
        <taxon>Eukaryota</taxon>
        <taxon>Metazoa</taxon>
        <taxon>Chordata</taxon>
        <taxon>Craniata</taxon>
        <taxon>Vertebrata</taxon>
        <taxon>Euteleostomi</taxon>
        <taxon>Mammalia</taxon>
        <taxon>Eutheria</taxon>
        <taxon>Euarchontoglires</taxon>
        <taxon>Glires</taxon>
        <taxon>Rodentia</taxon>
        <taxon>Myomorpha</taxon>
        <taxon>Muroidea</taxon>
        <taxon>Cricetidae</taxon>
        <taxon>Cricetinae</taxon>
        <taxon>Cricetulus</taxon>
    </lineage>
</organism>
<name>G3H778_CRIGR</name>
<sequence>MPLRTLDHAPLKKALLPSSRAIFLQQSIVPVYMISAEKNKDMELNSLAYKK</sequence>
<evidence type="ECO:0000313" key="2">
    <source>
        <dbReference type="Proteomes" id="UP000001075"/>
    </source>
</evidence>
<gene>
    <name evidence="1" type="ORF">I79_006204</name>
</gene>
<accession>G3H778</accession>
<dbReference type="AlphaFoldDB" id="G3H778"/>
<dbReference type="InParanoid" id="G3H778"/>
<protein>
    <submittedName>
        <fullName evidence="1">Uncharacterized protein</fullName>
    </submittedName>
</protein>
<dbReference type="Proteomes" id="UP000001075">
    <property type="component" value="Unassembled WGS sequence"/>
</dbReference>
<dbReference type="EMBL" id="JH000189">
    <property type="protein sequence ID" value="EGV98368.1"/>
    <property type="molecule type" value="Genomic_DNA"/>
</dbReference>
<reference evidence="2" key="1">
    <citation type="journal article" date="2011" name="Nat. Biotechnol.">
        <title>The genomic sequence of the Chinese hamster ovary (CHO)-K1 cell line.</title>
        <authorList>
            <person name="Xu X."/>
            <person name="Nagarajan H."/>
            <person name="Lewis N.E."/>
            <person name="Pan S."/>
            <person name="Cai Z."/>
            <person name="Liu X."/>
            <person name="Chen W."/>
            <person name="Xie M."/>
            <person name="Wang W."/>
            <person name="Hammond S."/>
            <person name="Andersen M.R."/>
            <person name="Neff N."/>
            <person name="Passarelli B."/>
            <person name="Koh W."/>
            <person name="Fan H.C."/>
            <person name="Wang J."/>
            <person name="Gui Y."/>
            <person name="Lee K.H."/>
            <person name="Betenbaugh M.J."/>
            <person name="Quake S.R."/>
            <person name="Famili I."/>
            <person name="Palsson B.O."/>
            <person name="Wang J."/>
        </authorList>
    </citation>
    <scope>NUCLEOTIDE SEQUENCE [LARGE SCALE GENOMIC DNA]</scope>
    <source>
        <strain evidence="2">CHO K1 cell line</strain>
    </source>
</reference>
<proteinExistence type="predicted"/>
<evidence type="ECO:0000313" key="1">
    <source>
        <dbReference type="EMBL" id="EGV98368.1"/>
    </source>
</evidence>